<keyword evidence="2" id="KW-1185">Reference proteome</keyword>
<dbReference type="RefSeq" id="WP_334466767.1">
    <property type="nucleotide sequence ID" value="NZ_BAABCB010000006.1"/>
</dbReference>
<proteinExistence type="predicted"/>
<reference evidence="2" key="1">
    <citation type="journal article" date="2019" name="Int. J. Syst. Evol. Microbiol.">
        <title>The Global Catalogue of Microorganisms (GCM) 10K type strain sequencing project: providing services to taxonomists for standard genome sequencing and annotation.</title>
        <authorList>
            <consortium name="The Broad Institute Genomics Platform"/>
            <consortium name="The Broad Institute Genome Sequencing Center for Infectious Disease"/>
            <person name="Wu L."/>
            <person name="Ma J."/>
        </authorList>
    </citation>
    <scope>NUCLEOTIDE SEQUENCE [LARGE SCALE GENOMIC DNA]</scope>
    <source>
        <strain evidence="2">JCM 17633</strain>
    </source>
</reference>
<protein>
    <recommendedName>
        <fullName evidence="3">STAS domain-containing protein</fullName>
    </recommendedName>
</protein>
<evidence type="ECO:0000313" key="1">
    <source>
        <dbReference type="EMBL" id="GAA4241457.1"/>
    </source>
</evidence>
<evidence type="ECO:0000313" key="2">
    <source>
        <dbReference type="Proteomes" id="UP001501682"/>
    </source>
</evidence>
<dbReference type="EMBL" id="BAABCB010000006">
    <property type="protein sequence ID" value="GAA4241457.1"/>
    <property type="molecule type" value="Genomic_DNA"/>
</dbReference>
<organism evidence="1 2">
    <name type="scientific">Winogradskyella damuponensis</name>
    <dbReference type="NCBI Taxonomy" id="943939"/>
    <lineage>
        <taxon>Bacteria</taxon>
        <taxon>Pseudomonadati</taxon>
        <taxon>Bacteroidota</taxon>
        <taxon>Flavobacteriia</taxon>
        <taxon>Flavobacteriales</taxon>
        <taxon>Flavobacteriaceae</taxon>
        <taxon>Winogradskyella</taxon>
    </lineage>
</organism>
<dbReference type="Proteomes" id="UP001501682">
    <property type="component" value="Unassembled WGS sequence"/>
</dbReference>
<sequence>MRDVIQYDGIKLWVDNDVIRCKLSPAFFKTYDKTRTEEALYNAISTLYDREYKPLLLDLKQLNSSDSIEIFILISNSVSINTLVLSRVFLVRSTSLKILLAINNITGNKVVPNKIHTDFNVALAYCQNNYQIFNRVS</sequence>
<gene>
    <name evidence="1" type="ORF">GCM10022292_07960</name>
</gene>
<evidence type="ECO:0008006" key="3">
    <source>
        <dbReference type="Google" id="ProtNLM"/>
    </source>
</evidence>
<accession>A0ABP8CP08</accession>
<name>A0ABP8CP08_9FLAO</name>
<comment type="caution">
    <text evidence="1">The sequence shown here is derived from an EMBL/GenBank/DDBJ whole genome shotgun (WGS) entry which is preliminary data.</text>
</comment>